<accession>A0A1W6ZCL6</accession>
<organism evidence="7 8">
    <name type="scientific">Bordetella genomosp. 13</name>
    <dbReference type="NCBI Taxonomy" id="463040"/>
    <lineage>
        <taxon>Bacteria</taxon>
        <taxon>Pseudomonadati</taxon>
        <taxon>Pseudomonadota</taxon>
        <taxon>Betaproteobacteria</taxon>
        <taxon>Burkholderiales</taxon>
        <taxon>Alcaligenaceae</taxon>
        <taxon>Bordetella</taxon>
    </lineage>
</organism>
<dbReference type="EMBL" id="CP021111">
    <property type="protein sequence ID" value="ARP95136.1"/>
    <property type="molecule type" value="Genomic_DNA"/>
</dbReference>
<evidence type="ECO:0000256" key="3">
    <source>
        <dbReference type="ARBA" id="ARBA00022827"/>
    </source>
</evidence>
<dbReference type="InterPro" id="IPR050446">
    <property type="entry name" value="FAD-oxidoreductase/Apoptosis"/>
</dbReference>
<dbReference type="PRINTS" id="PR00368">
    <property type="entry name" value="FADPNR"/>
</dbReference>
<dbReference type="Proteomes" id="UP000194161">
    <property type="component" value="Chromosome"/>
</dbReference>
<dbReference type="InterPro" id="IPR023753">
    <property type="entry name" value="FAD/NAD-binding_dom"/>
</dbReference>
<dbReference type="InterPro" id="IPR036188">
    <property type="entry name" value="FAD/NAD-bd_sf"/>
</dbReference>
<feature type="domain" description="FAD/NAD(P)-binding" evidence="5">
    <location>
        <begin position="6"/>
        <end position="309"/>
    </location>
</feature>
<dbReference type="Gene3D" id="3.50.50.60">
    <property type="entry name" value="FAD/NAD(P)-binding domain"/>
    <property type="match status" value="2"/>
</dbReference>
<name>A0A1W6ZCL6_9BORD</name>
<dbReference type="PANTHER" id="PTHR43557">
    <property type="entry name" value="APOPTOSIS-INDUCING FACTOR 1"/>
    <property type="match status" value="1"/>
</dbReference>
<dbReference type="InterPro" id="IPR028202">
    <property type="entry name" value="Reductase_C"/>
</dbReference>
<evidence type="ECO:0000259" key="5">
    <source>
        <dbReference type="Pfam" id="PF07992"/>
    </source>
</evidence>
<protein>
    <submittedName>
        <fullName evidence="7">Ferredoxin reductase</fullName>
    </submittedName>
</protein>
<keyword evidence="4" id="KW-0560">Oxidoreductase</keyword>
<evidence type="ECO:0000313" key="8">
    <source>
        <dbReference type="Proteomes" id="UP000194161"/>
    </source>
</evidence>
<evidence type="ECO:0000259" key="6">
    <source>
        <dbReference type="Pfam" id="PF14759"/>
    </source>
</evidence>
<dbReference type="OrthoDB" id="9769238at2"/>
<dbReference type="InterPro" id="IPR016156">
    <property type="entry name" value="FAD/NAD-linked_Rdtase_dimer_sf"/>
</dbReference>
<keyword evidence="2" id="KW-0285">Flavoprotein</keyword>
<comment type="cofactor">
    <cofactor evidence="1">
        <name>FAD</name>
        <dbReference type="ChEBI" id="CHEBI:57692"/>
    </cofactor>
</comment>
<dbReference type="PANTHER" id="PTHR43557:SF2">
    <property type="entry name" value="RIESKE DOMAIN-CONTAINING PROTEIN-RELATED"/>
    <property type="match status" value="1"/>
</dbReference>
<evidence type="ECO:0000256" key="1">
    <source>
        <dbReference type="ARBA" id="ARBA00001974"/>
    </source>
</evidence>
<dbReference type="RefSeq" id="WP_086078900.1">
    <property type="nucleotide sequence ID" value="NZ_CP021111.1"/>
</dbReference>
<dbReference type="GO" id="GO:0005737">
    <property type="term" value="C:cytoplasm"/>
    <property type="evidence" value="ECO:0007669"/>
    <property type="project" value="TreeGrafter"/>
</dbReference>
<reference evidence="7 8" key="1">
    <citation type="submission" date="2017-05" db="EMBL/GenBank/DDBJ databases">
        <title>Complete and WGS of Bordetella genogroups.</title>
        <authorList>
            <person name="Spilker T."/>
            <person name="LiPuma J."/>
        </authorList>
    </citation>
    <scope>NUCLEOTIDE SEQUENCE [LARGE SCALE GENOMIC DNA]</scope>
    <source>
        <strain evidence="7 8">AU7206</strain>
    </source>
</reference>
<dbReference type="GO" id="GO:0016651">
    <property type="term" value="F:oxidoreductase activity, acting on NAD(P)H"/>
    <property type="evidence" value="ECO:0007669"/>
    <property type="project" value="TreeGrafter"/>
</dbReference>
<dbReference type="STRING" id="463040.CAL15_12560"/>
<proteinExistence type="predicted"/>
<dbReference type="PRINTS" id="PR00411">
    <property type="entry name" value="PNDRDTASEI"/>
</dbReference>
<dbReference type="KEGG" id="bgm:CAL15_12560"/>
<evidence type="ECO:0000256" key="4">
    <source>
        <dbReference type="ARBA" id="ARBA00023002"/>
    </source>
</evidence>
<dbReference type="Pfam" id="PF07992">
    <property type="entry name" value="Pyr_redox_2"/>
    <property type="match status" value="1"/>
</dbReference>
<evidence type="ECO:0000256" key="2">
    <source>
        <dbReference type="ARBA" id="ARBA00022630"/>
    </source>
</evidence>
<dbReference type="SUPFAM" id="SSF55424">
    <property type="entry name" value="FAD/NAD-linked reductases, dimerisation (C-terminal) domain"/>
    <property type="match status" value="1"/>
</dbReference>
<keyword evidence="3" id="KW-0274">FAD</keyword>
<gene>
    <name evidence="7" type="ORF">CAL15_12560</name>
</gene>
<dbReference type="AlphaFoldDB" id="A0A1W6ZCL6"/>
<dbReference type="Pfam" id="PF14759">
    <property type="entry name" value="Reductase_C"/>
    <property type="match status" value="1"/>
</dbReference>
<dbReference type="Gene3D" id="3.30.390.30">
    <property type="match status" value="1"/>
</dbReference>
<evidence type="ECO:0000313" key="7">
    <source>
        <dbReference type="EMBL" id="ARP95136.1"/>
    </source>
</evidence>
<keyword evidence="8" id="KW-1185">Reference proteome</keyword>
<dbReference type="SUPFAM" id="SSF51905">
    <property type="entry name" value="FAD/NAD(P)-binding domain"/>
    <property type="match status" value="1"/>
</dbReference>
<sequence>MAAPGSIVIVGAGQTGAVAARTLRELGYAGSLTLVGDEAHLPYERPPLSKEALAAGVDASVGRLHPADFYAGLNIDLLAGACASALDAQRREVLLSDGRRLGYDACLLATGGRARRLPLLPDDLPAVHTLRTLDDAMKLGAALAPGVRLVVIGGGFLGLEAAWTARQRGAEVTVLEGAGALLGRVLPPHLSDWLLQRALASGLQVRLGAAVTGAMPAAAADAGTTLVLADGSRIRADHILVSIGLQPNTDLAASAGLALCGATAGVLVDADCRTSDPHVWAAGDCASQCLEADGTPVRRESWQNANTQGAIAAAAMLAAARPSVPYPWFWTDQLGCNIQILGAPQPGLRYVTRGASAADDPAPKLLCLGLQGDVPVHGVAVNAGGDLRVLRPLFEQAIPIQADVYADPATALKPFVKSSLQRSA</sequence>
<feature type="domain" description="Reductase C-terminal" evidence="6">
    <location>
        <begin position="328"/>
        <end position="415"/>
    </location>
</feature>